<dbReference type="GO" id="GO:0000124">
    <property type="term" value="C:SAGA complex"/>
    <property type="evidence" value="ECO:0007669"/>
    <property type="project" value="InterPro"/>
</dbReference>
<dbReference type="EMBL" id="JAYMYR010000007">
    <property type="protein sequence ID" value="KAK7354334.1"/>
    <property type="molecule type" value="Genomic_DNA"/>
</dbReference>
<dbReference type="GO" id="GO:0006406">
    <property type="term" value="P:mRNA export from nucleus"/>
    <property type="evidence" value="ECO:0007669"/>
    <property type="project" value="InterPro"/>
</dbReference>
<proteinExistence type="predicted"/>
<dbReference type="GO" id="GO:0005643">
    <property type="term" value="C:nuclear pore"/>
    <property type="evidence" value="ECO:0007669"/>
    <property type="project" value="InterPro"/>
</dbReference>
<evidence type="ECO:0000313" key="2">
    <source>
        <dbReference type="Proteomes" id="UP001374584"/>
    </source>
</evidence>
<dbReference type="GO" id="GO:0003713">
    <property type="term" value="F:transcription coactivator activity"/>
    <property type="evidence" value="ECO:0007669"/>
    <property type="project" value="InterPro"/>
</dbReference>
<comment type="caution">
    <text evidence="1">The sequence shown here is derived from an EMBL/GenBank/DDBJ whole genome shotgun (WGS) entry which is preliminary data.</text>
</comment>
<sequence>MKATTIMLPYVAGIACVFAAVLGGGTSGPLFAAAIDDSGLDFLLTLYIAVVKKKGRNNVTVDELVHVITPKVRETETIIAWDVFSFSQTDNIENLSNMFFAASVPDTIKAELLQRIRSLLVSAAL</sequence>
<organism evidence="1 2">
    <name type="scientific">Phaseolus coccineus</name>
    <name type="common">Scarlet runner bean</name>
    <name type="synonym">Phaseolus multiflorus</name>
    <dbReference type="NCBI Taxonomy" id="3886"/>
    <lineage>
        <taxon>Eukaryota</taxon>
        <taxon>Viridiplantae</taxon>
        <taxon>Streptophyta</taxon>
        <taxon>Embryophyta</taxon>
        <taxon>Tracheophyta</taxon>
        <taxon>Spermatophyta</taxon>
        <taxon>Magnoliopsida</taxon>
        <taxon>eudicotyledons</taxon>
        <taxon>Gunneridae</taxon>
        <taxon>Pentapetalae</taxon>
        <taxon>rosids</taxon>
        <taxon>fabids</taxon>
        <taxon>Fabales</taxon>
        <taxon>Fabaceae</taxon>
        <taxon>Papilionoideae</taxon>
        <taxon>50 kb inversion clade</taxon>
        <taxon>NPAAA clade</taxon>
        <taxon>indigoferoid/millettioid clade</taxon>
        <taxon>Phaseoleae</taxon>
        <taxon>Phaseolus</taxon>
    </lineage>
</organism>
<dbReference type="AlphaFoldDB" id="A0AAN9R121"/>
<protein>
    <submittedName>
        <fullName evidence="1">Uncharacterized protein</fullName>
    </submittedName>
</protein>
<evidence type="ECO:0000313" key="1">
    <source>
        <dbReference type="EMBL" id="KAK7354334.1"/>
    </source>
</evidence>
<gene>
    <name evidence="1" type="ORF">VNO80_19794</name>
</gene>
<dbReference type="Proteomes" id="UP001374584">
    <property type="component" value="Unassembled WGS sequence"/>
</dbReference>
<name>A0AAN9R121_PHACN</name>
<keyword evidence="2" id="KW-1185">Reference proteome</keyword>
<dbReference type="InterPro" id="IPR018783">
    <property type="entry name" value="TF_ENY2"/>
</dbReference>
<accession>A0AAN9R121</accession>
<reference evidence="1 2" key="1">
    <citation type="submission" date="2024-01" db="EMBL/GenBank/DDBJ databases">
        <title>The genomes of 5 underutilized Papilionoideae crops provide insights into root nodulation and disease resistanc.</title>
        <authorList>
            <person name="Jiang F."/>
        </authorList>
    </citation>
    <scope>NUCLEOTIDE SEQUENCE [LARGE SCALE GENOMIC DNA]</scope>
    <source>
        <strain evidence="1">JINMINGXINNONG_FW02</strain>
        <tissue evidence="1">Leaves</tissue>
    </source>
</reference>
<dbReference type="PANTHER" id="PTHR12514">
    <property type="entry name" value="ENHANCER OF YELLOW 2 TRANSCRIPTION FACTOR"/>
    <property type="match status" value="1"/>
</dbReference>
<dbReference type="PROSITE" id="PS51257">
    <property type="entry name" value="PROKAR_LIPOPROTEIN"/>
    <property type="match status" value="1"/>
</dbReference>